<dbReference type="RefSeq" id="WP_037041063.1">
    <property type="nucleotide sequence ID" value="NZ_BAAAUZ010000002.1"/>
</dbReference>
<name>A0A9W6L0C6_9PSEU</name>
<gene>
    <name evidence="2" type="ORF">GCM10017577_17520</name>
</gene>
<dbReference type="Pfam" id="PF07859">
    <property type="entry name" value="Abhydrolase_3"/>
    <property type="match status" value="1"/>
</dbReference>
<sequence>MLRDEGEAYAQRLAEAGVPVELRRSARRTHGFCSVHDLPGELASYELVAEAVARVTGRVDAR</sequence>
<dbReference type="InterPro" id="IPR013094">
    <property type="entry name" value="AB_hydrolase_3"/>
</dbReference>
<feature type="domain" description="Alpha/beta hydrolase fold-3" evidence="1">
    <location>
        <begin position="1"/>
        <end position="33"/>
    </location>
</feature>
<evidence type="ECO:0000313" key="3">
    <source>
        <dbReference type="Proteomes" id="UP001143463"/>
    </source>
</evidence>
<proteinExistence type="predicted"/>
<comment type="caution">
    <text evidence="2">The sequence shown here is derived from an EMBL/GenBank/DDBJ whole genome shotgun (WGS) entry which is preliminary data.</text>
</comment>
<dbReference type="SUPFAM" id="SSF53474">
    <property type="entry name" value="alpha/beta-Hydrolases"/>
    <property type="match status" value="1"/>
</dbReference>
<evidence type="ECO:0000259" key="1">
    <source>
        <dbReference type="Pfam" id="PF07859"/>
    </source>
</evidence>
<organism evidence="2 3">
    <name type="scientific">Pseudonocardia halophobica</name>
    <dbReference type="NCBI Taxonomy" id="29401"/>
    <lineage>
        <taxon>Bacteria</taxon>
        <taxon>Bacillati</taxon>
        <taxon>Actinomycetota</taxon>
        <taxon>Actinomycetes</taxon>
        <taxon>Pseudonocardiales</taxon>
        <taxon>Pseudonocardiaceae</taxon>
        <taxon>Pseudonocardia</taxon>
    </lineage>
</organism>
<dbReference type="Gene3D" id="3.40.50.1820">
    <property type="entry name" value="alpha/beta hydrolase"/>
    <property type="match status" value="1"/>
</dbReference>
<reference evidence="2" key="2">
    <citation type="submission" date="2023-01" db="EMBL/GenBank/DDBJ databases">
        <authorList>
            <person name="Sun Q."/>
            <person name="Evtushenko L."/>
        </authorList>
    </citation>
    <scope>NUCLEOTIDE SEQUENCE</scope>
    <source>
        <strain evidence="2">VKM Ac-1069</strain>
    </source>
</reference>
<protein>
    <recommendedName>
        <fullName evidence="1">Alpha/beta hydrolase fold-3 domain-containing protein</fullName>
    </recommendedName>
</protein>
<dbReference type="InterPro" id="IPR029058">
    <property type="entry name" value="AB_hydrolase_fold"/>
</dbReference>
<evidence type="ECO:0000313" key="2">
    <source>
        <dbReference type="EMBL" id="GLL10612.1"/>
    </source>
</evidence>
<dbReference type="AlphaFoldDB" id="A0A9W6L0C6"/>
<accession>A0A9W6L0C6</accession>
<dbReference type="Proteomes" id="UP001143463">
    <property type="component" value="Unassembled WGS sequence"/>
</dbReference>
<keyword evidence="3" id="KW-1185">Reference proteome</keyword>
<dbReference type="EMBL" id="BSFQ01000005">
    <property type="protein sequence ID" value="GLL10612.1"/>
    <property type="molecule type" value="Genomic_DNA"/>
</dbReference>
<reference evidence="2" key="1">
    <citation type="journal article" date="2014" name="Int. J. Syst. Evol. Microbiol.">
        <title>Complete genome sequence of Corynebacterium casei LMG S-19264T (=DSM 44701T), isolated from a smear-ripened cheese.</title>
        <authorList>
            <consortium name="US DOE Joint Genome Institute (JGI-PGF)"/>
            <person name="Walter F."/>
            <person name="Albersmeier A."/>
            <person name="Kalinowski J."/>
            <person name="Ruckert C."/>
        </authorList>
    </citation>
    <scope>NUCLEOTIDE SEQUENCE</scope>
    <source>
        <strain evidence="2">VKM Ac-1069</strain>
    </source>
</reference>
<dbReference type="GO" id="GO:0016787">
    <property type="term" value="F:hydrolase activity"/>
    <property type="evidence" value="ECO:0007669"/>
    <property type="project" value="InterPro"/>
</dbReference>